<dbReference type="SUPFAM" id="SSF141673">
    <property type="entry name" value="MOSC N-terminal domain-like"/>
    <property type="match status" value="1"/>
</dbReference>
<gene>
    <name evidence="2" type="ORF">A3B50_04485</name>
</gene>
<dbReference type="SUPFAM" id="SSF50800">
    <property type="entry name" value="PK beta-barrel domain-like"/>
    <property type="match status" value="1"/>
</dbReference>
<sequence length="310" mass="35298">MVELPPVVDLRERLEQSRVSGLYVYPIKSCAGTLLQEAEVVSTGIKHDRELMLIDAEGRFISQRDEFARPLSLVTPKFIRDDYIKVKTPGMPNILYTKITHEGERVEATMHNGERMSVVEPDPKASRWFSEFLEEDCRMVAMAPEFTRQVDQNYAPRDTDQTLLSDGFSFLFLSEESLADLNRRIQERKPGFESLPMNRFRPNVVLSGSGIPYGESLILEAQIGDVVFDFVKRCQRCEITRVKQEEGRQDGGEPLQTLLKYREVAVEEGAPRKAIFAENVENQNTGIVRIGDSVIVKEIQDPPEFLERAA</sequence>
<reference evidence="2 3" key="1">
    <citation type="journal article" date="2016" name="Nat. Commun.">
        <title>Thousands of microbial genomes shed light on interconnected biogeochemical processes in an aquifer system.</title>
        <authorList>
            <person name="Anantharaman K."/>
            <person name="Brown C.T."/>
            <person name="Hug L.A."/>
            <person name="Sharon I."/>
            <person name="Castelle C.J."/>
            <person name="Probst A.J."/>
            <person name="Thomas B.C."/>
            <person name="Singh A."/>
            <person name="Wilkins M.J."/>
            <person name="Karaoz U."/>
            <person name="Brodie E.L."/>
            <person name="Williams K.H."/>
            <person name="Hubbard S.S."/>
            <person name="Banfield J.F."/>
        </authorList>
    </citation>
    <scope>NUCLEOTIDE SEQUENCE [LARGE SCALE GENOMIC DNA]</scope>
</reference>
<evidence type="ECO:0000259" key="1">
    <source>
        <dbReference type="PROSITE" id="PS51340"/>
    </source>
</evidence>
<dbReference type="PANTHER" id="PTHR14237:SF19">
    <property type="entry name" value="MITOCHONDRIAL AMIDOXIME REDUCING COMPONENT 1"/>
    <property type="match status" value="1"/>
</dbReference>
<name>A0A1F7J556_9BACT</name>
<evidence type="ECO:0000313" key="2">
    <source>
        <dbReference type="EMBL" id="OGK50729.1"/>
    </source>
</evidence>
<proteinExistence type="predicted"/>
<comment type="caution">
    <text evidence="2">The sequence shown here is derived from an EMBL/GenBank/DDBJ whole genome shotgun (WGS) entry which is preliminary data.</text>
</comment>
<organism evidence="2 3">
    <name type="scientific">Candidatus Roizmanbacteria bacterium RIFCSPLOWO2_01_FULL_40_42</name>
    <dbReference type="NCBI Taxonomy" id="1802066"/>
    <lineage>
        <taxon>Bacteria</taxon>
        <taxon>Candidatus Roizmaniibacteriota</taxon>
    </lineage>
</organism>
<dbReference type="InterPro" id="IPR005303">
    <property type="entry name" value="MOCOS_middle"/>
</dbReference>
<dbReference type="GO" id="GO:0003824">
    <property type="term" value="F:catalytic activity"/>
    <property type="evidence" value="ECO:0007669"/>
    <property type="project" value="InterPro"/>
</dbReference>
<dbReference type="AlphaFoldDB" id="A0A1F7J556"/>
<dbReference type="Pfam" id="PF03473">
    <property type="entry name" value="MOSC"/>
    <property type="match status" value="1"/>
</dbReference>
<dbReference type="InterPro" id="IPR011037">
    <property type="entry name" value="Pyrv_Knase-like_insert_dom_sf"/>
</dbReference>
<dbReference type="Pfam" id="PF03476">
    <property type="entry name" value="MOSC_N"/>
    <property type="match status" value="1"/>
</dbReference>
<dbReference type="Proteomes" id="UP000178558">
    <property type="component" value="Unassembled WGS sequence"/>
</dbReference>
<protein>
    <recommendedName>
        <fullName evidence="1">MOSC domain-containing protein</fullName>
    </recommendedName>
</protein>
<dbReference type="PANTHER" id="PTHR14237">
    <property type="entry name" value="MOLYBDOPTERIN COFACTOR SULFURASE MOSC"/>
    <property type="match status" value="1"/>
</dbReference>
<dbReference type="InterPro" id="IPR005302">
    <property type="entry name" value="MoCF_Sase_C"/>
</dbReference>
<dbReference type="GO" id="GO:0030151">
    <property type="term" value="F:molybdenum ion binding"/>
    <property type="evidence" value="ECO:0007669"/>
    <property type="project" value="InterPro"/>
</dbReference>
<feature type="domain" description="MOSC" evidence="1">
    <location>
        <begin position="127"/>
        <end position="297"/>
    </location>
</feature>
<dbReference type="GO" id="GO:0030170">
    <property type="term" value="F:pyridoxal phosphate binding"/>
    <property type="evidence" value="ECO:0007669"/>
    <property type="project" value="InterPro"/>
</dbReference>
<dbReference type="EMBL" id="MGAQ01000012">
    <property type="protein sequence ID" value="OGK50729.1"/>
    <property type="molecule type" value="Genomic_DNA"/>
</dbReference>
<accession>A0A1F7J556</accession>
<dbReference type="PROSITE" id="PS51340">
    <property type="entry name" value="MOSC"/>
    <property type="match status" value="1"/>
</dbReference>
<evidence type="ECO:0000313" key="3">
    <source>
        <dbReference type="Proteomes" id="UP000178558"/>
    </source>
</evidence>